<dbReference type="PATRIC" id="fig|316.77.peg.1747"/>
<evidence type="ECO:0000256" key="4">
    <source>
        <dbReference type="ARBA" id="ARBA00023186"/>
    </source>
</evidence>
<dbReference type="Pfam" id="PF05400">
    <property type="entry name" value="FliT"/>
    <property type="match status" value="1"/>
</dbReference>
<protein>
    <recommendedName>
        <fullName evidence="5">Flagellar protein FliT</fullName>
    </recommendedName>
</protein>
<dbReference type="AlphaFoldDB" id="W8QX47"/>
<accession>W8QX47</accession>
<dbReference type="Proteomes" id="UP000019522">
    <property type="component" value="Chromosome"/>
</dbReference>
<dbReference type="OrthoDB" id="7025202at2"/>
<evidence type="ECO:0000256" key="1">
    <source>
        <dbReference type="ARBA" id="ARBA00004514"/>
    </source>
</evidence>
<comment type="subcellular location">
    <subcellularLocation>
        <location evidence="1">Cytoplasm</location>
        <location evidence="1">Cytosol</location>
    </subcellularLocation>
</comment>
<keyword evidence="3" id="KW-1005">Bacterial flagellum biogenesis</keyword>
<proteinExistence type="predicted"/>
<evidence type="ECO:0000256" key="2">
    <source>
        <dbReference type="ARBA" id="ARBA00022490"/>
    </source>
</evidence>
<evidence type="ECO:0000256" key="3">
    <source>
        <dbReference type="ARBA" id="ARBA00022795"/>
    </source>
</evidence>
<dbReference type="RefSeq" id="WP_025241368.1">
    <property type="nucleotide sequence ID" value="NZ_CP007441.1"/>
</dbReference>
<evidence type="ECO:0000313" key="7">
    <source>
        <dbReference type="Proteomes" id="UP000019522"/>
    </source>
</evidence>
<dbReference type="Gene3D" id="1.20.58.380">
    <property type="entry name" value="Flagellar protein flit"/>
    <property type="match status" value="1"/>
</dbReference>
<organism evidence="6 7">
    <name type="scientific">Stutzerimonas stutzeri</name>
    <name type="common">Pseudomonas stutzeri</name>
    <dbReference type="NCBI Taxonomy" id="316"/>
    <lineage>
        <taxon>Bacteria</taxon>
        <taxon>Pseudomonadati</taxon>
        <taxon>Pseudomonadota</taxon>
        <taxon>Gammaproteobacteria</taxon>
        <taxon>Pseudomonadales</taxon>
        <taxon>Pseudomonadaceae</taxon>
        <taxon>Stutzerimonas</taxon>
    </lineage>
</organism>
<dbReference type="GO" id="GO:0044781">
    <property type="term" value="P:bacterial-type flagellum organization"/>
    <property type="evidence" value="ECO:0007669"/>
    <property type="project" value="UniProtKB-KW"/>
</dbReference>
<evidence type="ECO:0000256" key="5">
    <source>
        <dbReference type="ARBA" id="ARBA00093797"/>
    </source>
</evidence>
<dbReference type="KEGG" id="pstt:CH92_08750"/>
<dbReference type="EMBL" id="CP007441">
    <property type="protein sequence ID" value="AHL75195.1"/>
    <property type="molecule type" value="Genomic_DNA"/>
</dbReference>
<gene>
    <name evidence="6" type="ORF">CH92_08750</name>
</gene>
<keyword evidence="4" id="KW-0143">Chaperone</keyword>
<sequence>MQPRKQAFATLTGKLRDALVAGDWESITALDDECRTLVAALRDEDAFDASLREQLEELSHLYDELQLSGRSERERLVDELTRLNQSKHVNQAYKPLG</sequence>
<evidence type="ECO:0000313" key="6">
    <source>
        <dbReference type="EMBL" id="AHL75195.1"/>
    </source>
</evidence>
<keyword evidence="2" id="KW-0963">Cytoplasm</keyword>
<reference evidence="6 7" key="2">
    <citation type="submission" date="2014-03" db="EMBL/GenBank/DDBJ databases">
        <authorList>
            <person name="Baltrus D."/>
            <person name="Dougherty K."/>
        </authorList>
    </citation>
    <scope>NUCLEOTIDE SEQUENCE</scope>
    <source>
        <strain evidence="6 7">28a24</strain>
    </source>
</reference>
<name>W8QX47_STUST</name>
<reference evidence="7" key="1">
    <citation type="journal article" date="2014" name="Genome Announc.">
        <title>Complete Genome Sequence of the Highly Transformable Pseudomonas stutzeri Strain 28a24.</title>
        <authorList>
            <person name="Smith B.A."/>
            <person name="Dougherty K.M."/>
            <person name="Baltrus D.A."/>
        </authorList>
    </citation>
    <scope>NUCLEOTIDE SEQUENCE [LARGE SCALE GENOMIC DNA]</scope>
    <source>
        <strain evidence="7">28a24</strain>
    </source>
</reference>
<dbReference type="InterPro" id="IPR008622">
    <property type="entry name" value="FliT"/>
</dbReference>